<dbReference type="EMBL" id="ML220126">
    <property type="protein sequence ID" value="TGZ80196.1"/>
    <property type="molecule type" value="Genomic_DNA"/>
</dbReference>
<organism evidence="2 3">
    <name type="scientific">Ascodesmis nigricans</name>
    <dbReference type="NCBI Taxonomy" id="341454"/>
    <lineage>
        <taxon>Eukaryota</taxon>
        <taxon>Fungi</taxon>
        <taxon>Dikarya</taxon>
        <taxon>Ascomycota</taxon>
        <taxon>Pezizomycotina</taxon>
        <taxon>Pezizomycetes</taxon>
        <taxon>Pezizales</taxon>
        <taxon>Ascodesmidaceae</taxon>
        <taxon>Ascodesmis</taxon>
    </lineage>
</organism>
<evidence type="ECO:0000313" key="2">
    <source>
        <dbReference type="EMBL" id="TGZ80196.1"/>
    </source>
</evidence>
<feature type="compositionally biased region" description="Low complexity" evidence="1">
    <location>
        <begin position="17"/>
        <end position="33"/>
    </location>
</feature>
<dbReference type="InParanoid" id="A0A4S2MUN5"/>
<reference evidence="2 3" key="1">
    <citation type="submission" date="2019-04" db="EMBL/GenBank/DDBJ databases">
        <title>Comparative genomics and transcriptomics to analyze fruiting body development in filamentous ascomycetes.</title>
        <authorList>
            <consortium name="DOE Joint Genome Institute"/>
            <person name="Lutkenhaus R."/>
            <person name="Traeger S."/>
            <person name="Breuer J."/>
            <person name="Kuo A."/>
            <person name="Lipzen A."/>
            <person name="Pangilinan J."/>
            <person name="Dilworth D."/>
            <person name="Sandor L."/>
            <person name="Poggeler S."/>
            <person name="Barry K."/>
            <person name="Grigoriev I.V."/>
            <person name="Nowrousian M."/>
        </authorList>
    </citation>
    <scope>NUCLEOTIDE SEQUENCE [LARGE SCALE GENOMIC DNA]</scope>
    <source>
        <strain evidence="2 3">CBS 389.68</strain>
    </source>
</reference>
<accession>A0A4S2MUN5</accession>
<name>A0A4S2MUN5_9PEZI</name>
<dbReference type="OrthoDB" id="5221380at2759"/>
<sequence>MSMTQMYKQAHLAATVAAAAATPPHHHTPQQTPVPSRSPMPIYPQHQRPQPAAYTVPHQHPQAAVLQMQQQQQAAYIQQQARQQYHPPAPPTTFTLPESVTHNIPEEVASKFLRDVNGQLLWFTVPPIANERYESGAVGHSVQYLAKKKELEERRKRRREEVEKEQREAKRRRQEEAVKEKQEAERIMVKALGVWTEQLAGSR</sequence>
<evidence type="ECO:0000256" key="1">
    <source>
        <dbReference type="SAM" id="MobiDB-lite"/>
    </source>
</evidence>
<dbReference type="AlphaFoldDB" id="A0A4S2MUN5"/>
<feature type="region of interest" description="Disordered" evidence="1">
    <location>
        <begin position="151"/>
        <end position="182"/>
    </location>
</feature>
<protein>
    <submittedName>
        <fullName evidence="2">Uncharacterized protein</fullName>
    </submittedName>
</protein>
<gene>
    <name evidence="2" type="ORF">EX30DRAFT_63301</name>
</gene>
<feature type="region of interest" description="Disordered" evidence="1">
    <location>
        <begin position="17"/>
        <end position="53"/>
    </location>
</feature>
<proteinExistence type="predicted"/>
<evidence type="ECO:0000313" key="3">
    <source>
        <dbReference type="Proteomes" id="UP000298138"/>
    </source>
</evidence>
<dbReference type="Proteomes" id="UP000298138">
    <property type="component" value="Unassembled WGS sequence"/>
</dbReference>
<keyword evidence="3" id="KW-1185">Reference proteome</keyword>
<dbReference type="STRING" id="341454.A0A4S2MUN5"/>